<keyword evidence="6" id="KW-0152">Cholesterol biosynthesis</keyword>
<feature type="transmembrane region" description="Helical" evidence="21">
    <location>
        <begin position="181"/>
        <end position="198"/>
    </location>
</feature>
<gene>
    <name evidence="22" type="ORF">Vbra_18741</name>
</gene>
<dbReference type="GO" id="GO:0005789">
    <property type="term" value="C:endoplasmic reticulum membrane"/>
    <property type="evidence" value="ECO:0007669"/>
    <property type="project" value="UniProtKB-SubCell"/>
</dbReference>
<evidence type="ECO:0000256" key="9">
    <source>
        <dbReference type="ARBA" id="ARBA00022955"/>
    </source>
</evidence>
<feature type="transmembrane region" description="Helical" evidence="21">
    <location>
        <begin position="262"/>
        <end position="281"/>
    </location>
</feature>
<keyword evidence="11" id="KW-0560">Oxidoreductase</keyword>
<feature type="transmembrane region" description="Helical" evidence="21">
    <location>
        <begin position="107"/>
        <end position="126"/>
    </location>
</feature>
<dbReference type="EC" id="1.3.1.21" evidence="17"/>
<evidence type="ECO:0000256" key="15">
    <source>
        <dbReference type="ARBA" id="ARBA00023166"/>
    </source>
</evidence>
<keyword evidence="10 21" id="KW-1133">Transmembrane helix</keyword>
<keyword evidence="12" id="KW-0756">Sterol biosynthesis</keyword>
<feature type="transmembrane region" description="Helical" evidence="21">
    <location>
        <begin position="422"/>
        <end position="440"/>
    </location>
</feature>
<keyword evidence="8" id="KW-0521">NADP</keyword>
<dbReference type="InterPro" id="IPR001171">
    <property type="entry name" value="ERG24_DHCR-like"/>
</dbReference>
<dbReference type="GO" id="GO:0016132">
    <property type="term" value="P:brassinosteroid biosynthetic process"/>
    <property type="evidence" value="ECO:0007669"/>
    <property type="project" value="TreeGrafter"/>
</dbReference>
<dbReference type="InParanoid" id="A0A0G4GV51"/>
<evidence type="ECO:0000256" key="14">
    <source>
        <dbReference type="ARBA" id="ARBA00023136"/>
    </source>
</evidence>
<comment type="similarity">
    <text evidence="2">Belongs to the ERG4/ERG24 family.</text>
</comment>
<proteinExistence type="inferred from homology"/>
<evidence type="ECO:0000256" key="3">
    <source>
        <dbReference type="ARBA" id="ARBA00022516"/>
    </source>
</evidence>
<dbReference type="Pfam" id="PF01222">
    <property type="entry name" value="ERG4_ERG24"/>
    <property type="match status" value="1"/>
</dbReference>
<evidence type="ECO:0000256" key="7">
    <source>
        <dbReference type="ARBA" id="ARBA00022824"/>
    </source>
</evidence>
<evidence type="ECO:0000256" key="19">
    <source>
        <dbReference type="ARBA" id="ARBA00042688"/>
    </source>
</evidence>
<keyword evidence="23" id="KW-1185">Reference proteome</keyword>
<evidence type="ECO:0000256" key="1">
    <source>
        <dbReference type="ARBA" id="ARBA00004477"/>
    </source>
</evidence>
<evidence type="ECO:0000256" key="18">
    <source>
        <dbReference type="ARBA" id="ARBA00039984"/>
    </source>
</evidence>
<evidence type="ECO:0000256" key="12">
    <source>
        <dbReference type="ARBA" id="ARBA00023011"/>
    </source>
</evidence>
<evidence type="ECO:0000256" key="13">
    <source>
        <dbReference type="ARBA" id="ARBA00023098"/>
    </source>
</evidence>
<organism evidence="22 23">
    <name type="scientific">Vitrella brassicaformis (strain CCMP3155)</name>
    <dbReference type="NCBI Taxonomy" id="1169540"/>
    <lineage>
        <taxon>Eukaryota</taxon>
        <taxon>Sar</taxon>
        <taxon>Alveolata</taxon>
        <taxon>Colpodellida</taxon>
        <taxon>Vitrellaceae</taxon>
        <taxon>Vitrella</taxon>
    </lineage>
</organism>
<dbReference type="STRING" id="1169540.A0A0G4GV51"/>
<feature type="transmembrane region" description="Helical" evidence="21">
    <location>
        <begin position="329"/>
        <end position="351"/>
    </location>
</feature>
<evidence type="ECO:0000256" key="20">
    <source>
        <dbReference type="SAM" id="MobiDB-lite"/>
    </source>
</evidence>
<dbReference type="VEuPathDB" id="CryptoDB:Vbra_18741"/>
<keyword evidence="9" id="KW-0752">Steroid biosynthesis</keyword>
<evidence type="ECO:0000256" key="16">
    <source>
        <dbReference type="ARBA" id="ARBA00023221"/>
    </source>
</evidence>
<dbReference type="PANTHER" id="PTHR21257:SF38">
    <property type="entry name" value="7-DEHYDROCHOLESTEROL REDUCTASE"/>
    <property type="match status" value="1"/>
</dbReference>
<protein>
    <recommendedName>
        <fullName evidence="18">7-dehydrocholesterol reductase</fullName>
        <ecNumber evidence="17">1.3.1.21</ecNumber>
    </recommendedName>
    <alternativeName>
        <fullName evidence="19">Sterol Delta(7)-reductase</fullName>
    </alternativeName>
</protein>
<evidence type="ECO:0000313" key="23">
    <source>
        <dbReference type="Proteomes" id="UP000041254"/>
    </source>
</evidence>
<comment type="subcellular location">
    <subcellularLocation>
        <location evidence="1">Endoplasmic reticulum membrane</location>
        <topology evidence="1">Multi-pass membrane protein</topology>
    </subcellularLocation>
</comment>
<evidence type="ECO:0000256" key="21">
    <source>
        <dbReference type="SAM" id="Phobius"/>
    </source>
</evidence>
<feature type="transmembrane region" description="Helical" evidence="21">
    <location>
        <begin position="301"/>
        <end position="317"/>
    </location>
</feature>
<keyword evidence="5 21" id="KW-0812">Transmembrane</keyword>
<keyword evidence="3" id="KW-0444">Lipid biosynthesis</keyword>
<name>A0A0G4GV51_VITBC</name>
<dbReference type="OrthoDB" id="5326588at2759"/>
<evidence type="ECO:0000313" key="22">
    <source>
        <dbReference type="EMBL" id="CEM34773.1"/>
    </source>
</evidence>
<evidence type="ECO:0000256" key="10">
    <source>
        <dbReference type="ARBA" id="ARBA00022989"/>
    </source>
</evidence>
<keyword evidence="13" id="KW-0443">Lipid metabolism</keyword>
<dbReference type="OMA" id="WGKPAEC"/>
<evidence type="ECO:0000256" key="17">
    <source>
        <dbReference type="ARBA" id="ARBA00038851"/>
    </source>
</evidence>
<keyword evidence="7" id="KW-0256">Endoplasmic reticulum</keyword>
<accession>A0A0G4GV51</accession>
<evidence type="ECO:0000256" key="11">
    <source>
        <dbReference type="ARBA" id="ARBA00023002"/>
    </source>
</evidence>
<dbReference type="PROSITE" id="PS01018">
    <property type="entry name" value="STEROL_REDUCT_2"/>
    <property type="match status" value="1"/>
</dbReference>
<evidence type="ECO:0000256" key="2">
    <source>
        <dbReference type="ARBA" id="ARBA00005402"/>
    </source>
</evidence>
<keyword evidence="14 21" id="KW-0472">Membrane</keyword>
<feature type="region of interest" description="Disordered" evidence="20">
    <location>
        <begin position="1"/>
        <end position="27"/>
    </location>
</feature>
<feature type="transmembrane region" description="Helical" evidence="21">
    <location>
        <begin position="147"/>
        <end position="169"/>
    </location>
</feature>
<feature type="compositionally biased region" description="Basic and acidic residues" evidence="20">
    <location>
        <begin position="14"/>
        <end position="27"/>
    </location>
</feature>
<keyword evidence="4" id="KW-0153">Cholesterol metabolism</keyword>
<evidence type="ECO:0000256" key="4">
    <source>
        <dbReference type="ARBA" id="ARBA00022548"/>
    </source>
</evidence>
<dbReference type="FunFam" id="1.20.120.1630:FF:000006">
    <property type="entry name" value="Putative 7-dehydrocholesterol reductase"/>
    <property type="match status" value="1"/>
</dbReference>
<dbReference type="GO" id="GO:0047598">
    <property type="term" value="F:7-dehydrocholesterol reductase activity"/>
    <property type="evidence" value="ECO:0007669"/>
    <property type="project" value="UniProtKB-EC"/>
</dbReference>
<feature type="transmembrane region" description="Helical" evidence="21">
    <location>
        <begin position="53"/>
        <end position="70"/>
    </location>
</feature>
<evidence type="ECO:0000256" key="8">
    <source>
        <dbReference type="ARBA" id="ARBA00022857"/>
    </source>
</evidence>
<evidence type="ECO:0000256" key="5">
    <source>
        <dbReference type="ARBA" id="ARBA00022692"/>
    </source>
</evidence>
<dbReference type="Proteomes" id="UP000041254">
    <property type="component" value="Unassembled WGS sequence"/>
</dbReference>
<dbReference type="GO" id="GO:0006695">
    <property type="term" value="P:cholesterol biosynthetic process"/>
    <property type="evidence" value="ECO:0007669"/>
    <property type="project" value="UniProtKB-KW"/>
</dbReference>
<feature type="compositionally biased region" description="Low complexity" evidence="20">
    <location>
        <begin position="1"/>
        <end position="13"/>
    </location>
</feature>
<sequence length="474" mass="53601">MAATPDTAATSASTRDDARSDKDKTADGDGSMWLNNTGVCVGLIPYRRTLGTLFLLIVTPIVPVLLWWVIQRQDGDLARVAGVFAAEGGRGVMAFVREVPSPVDVRAWQIIGCFIGLALGLTRLIPCKMYKGPPSPTGYRNTYHANGVEYFLLMNALFVGGSQFGLGLYNGGILYDHYGEILSALTVFALLFCLMLYVKGITFPSSKDSGTTDNPMFDFFYGTELYPNILGWDVKQFTNDRFGLTWWAIACLSFACKQYETFGYVSDAMLISVCLQWIYLLKFFVWETGYFCTMDIQHDRAGYYICWGCMVWVPSVYTSSAHWCVMHPITIGIPLTAMCLFLGAFFIWVNYDSDRQRQVFRATSGEAMVWGRKPQMIVATYRTEAGELKQSLLLASGWWGLARHFHYLPEILAALMWAPPVTLSYILPYFYTVYLTILLLDRAYRDDARCASKYGKDWAKYQEKVPYRIVPFVL</sequence>
<keyword evidence="15" id="KW-1207">Sterol metabolism</keyword>
<dbReference type="AlphaFoldDB" id="A0A0G4GV51"/>
<dbReference type="EMBL" id="CDMY01000831">
    <property type="protein sequence ID" value="CEM34773.1"/>
    <property type="molecule type" value="Genomic_DNA"/>
</dbReference>
<dbReference type="Gene3D" id="1.20.120.1630">
    <property type="match status" value="1"/>
</dbReference>
<evidence type="ECO:0000256" key="6">
    <source>
        <dbReference type="ARBA" id="ARBA00022778"/>
    </source>
</evidence>
<keyword evidence="16" id="KW-0753">Steroid metabolism</keyword>
<reference evidence="22 23" key="1">
    <citation type="submission" date="2014-11" db="EMBL/GenBank/DDBJ databases">
        <authorList>
            <person name="Zhu J."/>
            <person name="Qi W."/>
            <person name="Song R."/>
        </authorList>
    </citation>
    <scope>NUCLEOTIDE SEQUENCE [LARGE SCALE GENOMIC DNA]</scope>
</reference>
<dbReference type="PANTHER" id="PTHR21257">
    <property type="entry name" value="DELTA(14)-STEROL REDUCTASE"/>
    <property type="match status" value="1"/>
</dbReference>
<dbReference type="PhylomeDB" id="A0A0G4GV51"/>
<dbReference type="InterPro" id="IPR018083">
    <property type="entry name" value="Sterol_reductase_CS"/>
</dbReference>